<comment type="caution">
    <text evidence="2">The sequence shown here is derived from an EMBL/GenBank/DDBJ whole genome shotgun (WGS) entry which is preliminary data.</text>
</comment>
<evidence type="ECO:0000256" key="1">
    <source>
        <dbReference type="SAM" id="Phobius"/>
    </source>
</evidence>
<dbReference type="Proteomes" id="UP000283269">
    <property type="component" value="Unassembled WGS sequence"/>
</dbReference>
<reference evidence="2 3" key="1">
    <citation type="journal article" date="2018" name="Evol. Lett.">
        <title>Horizontal gene cluster transfer increased hallucinogenic mushroom diversity.</title>
        <authorList>
            <person name="Reynolds H.T."/>
            <person name="Vijayakumar V."/>
            <person name="Gluck-Thaler E."/>
            <person name="Korotkin H.B."/>
            <person name="Matheny P.B."/>
            <person name="Slot J.C."/>
        </authorList>
    </citation>
    <scope>NUCLEOTIDE SEQUENCE [LARGE SCALE GENOMIC DNA]</scope>
    <source>
        <strain evidence="2 3">2631</strain>
    </source>
</reference>
<protein>
    <submittedName>
        <fullName evidence="2">Uncharacterized protein</fullName>
    </submittedName>
</protein>
<organism evidence="2 3">
    <name type="scientific">Psilocybe cyanescens</name>
    <dbReference type="NCBI Taxonomy" id="93625"/>
    <lineage>
        <taxon>Eukaryota</taxon>
        <taxon>Fungi</taxon>
        <taxon>Dikarya</taxon>
        <taxon>Basidiomycota</taxon>
        <taxon>Agaricomycotina</taxon>
        <taxon>Agaricomycetes</taxon>
        <taxon>Agaricomycetidae</taxon>
        <taxon>Agaricales</taxon>
        <taxon>Agaricineae</taxon>
        <taxon>Strophariaceae</taxon>
        <taxon>Psilocybe</taxon>
    </lineage>
</organism>
<feature type="transmembrane region" description="Helical" evidence="1">
    <location>
        <begin position="165"/>
        <end position="187"/>
    </location>
</feature>
<dbReference type="InParanoid" id="A0A409WHH7"/>
<keyword evidence="1" id="KW-0472">Membrane</keyword>
<name>A0A409WHH7_PSICY</name>
<sequence>MQIVLTNAHRIDSVSYKARANLDGVKALLIKRLPLERPSVQDALIEVNLPDIGIKVENFRYASVEVAIGGIVIARPSVNMKALQRRRVSIPPKPEVVHICDASQPEHSLLDEYEQRLIKVASTCRQSGSYFSISIVVLSSSALFSAVWSAKLLKQLHDICRQCYYPSLVLAFSSVVAAVGFIIHPIMMFTASVAVSLTFKFWEPIVLETRRLSCIIHETLVQLERYLDNHSSSLERFLKRNVDDVIRILEQRTHSSDAPFDISLHQLLRPMPINTQQVSPTETNGDPKMKVDVEFGHLSSSSWIKTENSIRHTLQHSSEGHLYLDDNRSNKEPGLNEQRATFKIELKRSHADIPLFDSEGWLLINNPELTS</sequence>
<dbReference type="AlphaFoldDB" id="A0A409WHH7"/>
<evidence type="ECO:0000313" key="3">
    <source>
        <dbReference type="Proteomes" id="UP000283269"/>
    </source>
</evidence>
<gene>
    <name evidence="2" type="ORF">CVT25_015438</name>
</gene>
<evidence type="ECO:0000313" key="2">
    <source>
        <dbReference type="EMBL" id="PPQ77963.1"/>
    </source>
</evidence>
<proteinExistence type="predicted"/>
<keyword evidence="3" id="KW-1185">Reference proteome</keyword>
<keyword evidence="1" id="KW-0812">Transmembrane</keyword>
<dbReference type="EMBL" id="NHYD01003431">
    <property type="protein sequence ID" value="PPQ77963.1"/>
    <property type="molecule type" value="Genomic_DNA"/>
</dbReference>
<accession>A0A409WHH7</accession>
<keyword evidence="1" id="KW-1133">Transmembrane helix</keyword>
<dbReference type="OrthoDB" id="10655931at2759"/>
<feature type="transmembrane region" description="Helical" evidence="1">
    <location>
        <begin position="130"/>
        <end position="153"/>
    </location>
</feature>